<evidence type="ECO:0000259" key="2">
    <source>
        <dbReference type="Pfam" id="PF01370"/>
    </source>
</evidence>
<sequence length="311" mass="35371">MRIFITGGSGFIGSHLSDELLKENHEITLIVRNLNKEKNISKNSSKINIVQIDVTDTVSLEQYIKEKKPDVIFHLAGTTSHKHSFENPLYDIDVNIKSTMCILESIRQHVPNCKLILGSTFIVIGKPERLPVTEGSKCDPTTIYGANRLTSEHLCKIYHNMYGLDSMSFRITNCYGPREQVISDKNAINYLIYKAFNGEKITLFNKGQFYRDLIYVSDVISALKVIMKKGKSGNLYWISSGKKTWFYKFGNLLTKQTGTKVIFTPTPKYTKKVDVGNFVANNTKLQKLGWKPKVSLESGIMKTLDYFKSQK</sequence>
<evidence type="ECO:0000313" key="3">
    <source>
        <dbReference type="EMBL" id="EIJ66892.1"/>
    </source>
</evidence>
<gene>
    <name evidence="3" type="ORF">BD31_I0454</name>
</gene>
<dbReference type="InterPro" id="IPR036291">
    <property type="entry name" value="NAD(P)-bd_dom_sf"/>
</dbReference>
<name>I3D599_9ARCH</name>
<feature type="domain" description="NAD-dependent epimerase/dehydratase" evidence="2">
    <location>
        <begin position="3"/>
        <end position="236"/>
    </location>
</feature>
<dbReference type="InterPro" id="IPR001509">
    <property type="entry name" value="Epimerase_deHydtase"/>
</dbReference>
<dbReference type="RefSeq" id="WP_008296842.1">
    <property type="nucleotide sequence ID" value="NZ_AEXL02000016.1"/>
</dbReference>
<evidence type="ECO:0000313" key="4">
    <source>
        <dbReference type="Proteomes" id="UP000003423"/>
    </source>
</evidence>
<dbReference type="EMBL" id="AEXL02000016">
    <property type="protein sequence ID" value="EIJ66892.1"/>
    <property type="molecule type" value="Genomic_DNA"/>
</dbReference>
<accession>I3D599</accession>
<dbReference type="Gene3D" id="3.40.50.720">
    <property type="entry name" value="NAD(P)-binding Rossmann-like Domain"/>
    <property type="match status" value="1"/>
</dbReference>
<keyword evidence="4" id="KW-1185">Reference proteome</keyword>
<comment type="similarity">
    <text evidence="1">Belongs to the NAD(P)-dependent epimerase/dehydratase family.</text>
</comment>
<evidence type="ECO:0000256" key="1">
    <source>
        <dbReference type="ARBA" id="ARBA00007637"/>
    </source>
</evidence>
<comment type="caution">
    <text evidence="3">The sequence shown here is derived from an EMBL/GenBank/DDBJ whole genome shotgun (WGS) entry which is preliminary data.</text>
</comment>
<dbReference type="SUPFAM" id="SSF51735">
    <property type="entry name" value="NAD(P)-binding Rossmann-fold domains"/>
    <property type="match status" value="1"/>
</dbReference>
<organism evidence="3 4">
    <name type="scientific">Candidatus Nitrosopumilus salarius BD31</name>
    <dbReference type="NCBI Taxonomy" id="859350"/>
    <lineage>
        <taxon>Archaea</taxon>
        <taxon>Nitrososphaerota</taxon>
        <taxon>Nitrososphaeria</taxon>
        <taxon>Nitrosopumilales</taxon>
        <taxon>Nitrosopumilaceae</taxon>
        <taxon>Nitrosopumilus</taxon>
    </lineage>
</organism>
<dbReference type="PANTHER" id="PTHR43000">
    <property type="entry name" value="DTDP-D-GLUCOSE 4,6-DEHYDRATASE-RELATED"/>
    <property type="match status" value="1"/>
</dbReference>
<proteinExistence type="inferred from homology"/>
<dbReference type="Pfam" id="PF01370">
    <property type="entry name" value="Epimerase"/>
    <property type="match status" value="1"/>
</dbReference>
<dbReference type="AlphaFoldDB" id="I3D599"/>
<dbReference type="Proteomes" id="UP000003423">
    <property type="component" value="Unassembled WGS sequence"/>
</dbReference>
<dbReference type="PATRIC" id="fig|859350.6.peg.112"/>
<protein>
    <submittedName>
        <fullName evidence="3">NAD-binding protein</fullName>
    </submittedName>
</protein>
<dbReference type="OrthoDB" id="358920at2157"/>
<reference evidence="3 4" key="1">
    <citation type="journal article" date="2012" name="J. Bacteriol.">
        <title>Genome sequence of "Candidatus Nitrosopumilus salaria" BD31, an ammonia-oxidizing archaeon from the San Francisco Bay estuary.</title>
        <authorList>
            <person name="Mosier A.C."/>
            <person name="Allen E.E."/>
            <person name="Kim M."/>
            <person name="Ferriera S."/>
            <person name="Francis C.A."/>
        </authorList>
    </citation>
    <scope>NUCLEOTIDE SEQUENCE [LARGE SCALE GENOMIC DNA]</scope>
    <source>
        <strain evidence="3 4">BD31</strain>
    </source>
</reference>